<organism evidence="3">
    <name type="scientific">Hydatigena taeniaeformis</name>
    <name type="common">Feline tapeworm</name>
    <name type="synonym">Taenia taeniaeformis</name>
    <dbReference type="NCBI Taxonomy" id="6205"/>
    <lineage>
        <taxon>Eukaryota</taxon>
        <taxon>Metazoa</taxon>
        <taxon>Spiralia</taxon>
        <taxon>Lophotrochozoa</taxon>
        <taxon>Platyhelminthes</taxon>
        <taxon>Cestoda</taxon>
        <taxon>Eucestoda</taxon>
        <taxon>Cyclophyllidea</taxon>
        <taxon>Taeniidae</taxon>
        <taxon>Hydatigera</taxon>
    </lineage>
</organism>
<proteinExistence type="predicted"/>
<dbReference type="WBParaSite" id="TTAC_0001160101-mRNA-1">
    <property type="protein sequence ID" value="TTAC_0001160101-mRNA-1"/>
    <property type="gene ID" value="TTAC_0001160101"/>
</dbReference>
<dbReference type="Proteomes" id="UP000274429">
    <property type="component" value="Unassembled WGS sequence"/>
</dbReference>
<protein>
    <submittedName>
        <fullName evidence="3">LisH domain-containing protein</fullName>
    </submittedName>
</protein>
<keyword evidence="2" id="KW-1185">Reference proteome</keyword>
<name>A0A0R3XDH4_HYDTA</name>
<dbReference type="AlphaFoldDB" id="A0A0R3XDH4"/>
<evidence type="ECO:0000313" key="2">
    <source>
        <dbReference type="Proteomes" id="UP000274429"/>
    </source>
</evidence>
<sequence>MASSNLVGDGVGDSDISAVQTRLSIRLHFALYEYGVRRKRSQPHVGSAVQTLTKSTMLRYLDMRIFNSGGSAVTVGEGKIT</sequence>
<gene>
    <name evidence="1" type="ORF">TTAC_LOCUS11584</name>
</gene>
<evidence type="ECO:0000313" key="3">
    <source>
        <dbReference type="WBParaSite" id="TTAC_0001160101-mRNA-1"/>
    </source>
</evidence>
<accession>A0A0R3XDH4</accession>
<reference evidence="1 2" key="2">
    <citation type="submission" date="2018-11" db="EMBL/GenBank/DDBJ databases">
        <authorList>
            <consortium name="Pathogen Informatics"/>
        </authorList>
    </citation>
    <scope>NUCLEOTIDE SEQUENCE [LARGE SCALE GENOMIC DNA]</scope>
</reference>
<evidence type="ECO:0000313" key="1">
    <source>
        <dbReference type="EMBL" id="VDM37181.1"/>
    </source>
</evidence>
<dbReference type="EMBL" id="UYWX01025298">
    <property type="protein sequence ID" value="VDM37181.1"/>
    <property type="molecule type" value="Genomic_DNA"/>
</dbReference>
<reference evidence="3" key="1">
    <citation type="submission" date="2017-02" db="UniProtKB">
        <authorList>
            <consortium name="WormBaseParasite"/>
        </authorList>
    </citation>
    <scope>IDENTIFICATION</scope>
</reference>